<keyword evidence="9" id="KW-1185">Reference proteome</keyword>
<dbReference type="GO" id="GO:0016301">
    <property type="term" value="F:kinase activity"/>
    <property type="evidence" value="ECO:0007669"/>
    <property type="project" value="UniProtKB-KW"/>
</dbReference>
<keyword evidence="8" id="KW-0808">Transferase</keyword>
<evidence type="ECO:0000313" key="9">
    <source>
        <dbReference type="Proteomes" id="UP001055167"/>
    </source>
</evidence>
<evidence type="ECO:0000259" key="6">
    <source>
        <dbReference type="PROSITE" id="PS50112"/>
    </source>
</evidence>
<keyword evidence="8" id="KW-0418">Kinase</keyword>
<sequence length="405" mass="42909">MIGRGRMAGADRLGENRPGPADPGASAPRDRAEGRGPARSTGGGVDPAGAAGPEAVFAAAFRASTSPMVLTDARQPDHPIVFANPAFCRLTGYSAAEVLGRNCRFLQGPDTDRGAVARVRAAVSRGEPVSVDVLNYRRDGTPFWNAMALNPVPDAAGGIRSFFAVLTDVSGTRQAERALARARDDLEQDVDGRARALQAALDQQTALLHEVDHRVKNNLQVISSLVLLKARRTRDAACREALNSMAERIGALATVHRLLYSVGDVNRFNLRDFAADFGADLAAGLDPDRIRLTIDVDAIAVSASRAAPLALLVHELATNAVRHAFPGERRGRVAIVARRRADAMTLEVSDDGVGLGPHDANPEGFGRALVGMVVRQLRGSLAWEDLAPGTRARLVLPLDADEAGA</sequence>
<proteinExistence type="predicted"/>
<dbReference type="Proteomes" id="UP001055167">
    <property type="component" value="Unassembled WGS sequence"/>
</dbReference>
<gene>
    <name evidence="8" type="primary">lov_1</name>
    <name evidence="8" type="ORF">OPKNFCMD_0686</name>
</gene>
<protein>
    <submittedName>
        <fullName evidence="8">Blue-light-activated histidine kinase</fullName>
    </submittedName>
</protein>
<dbReference type="PROSITE" id="PS50112">
    <property type="entry name" value="PAS"/>
    <property type="match status" value="1"/>
</dbReference>
<evidence type="ECO:0000256" key="1">
    <source>
        <dbReference type="ARBA" id="ARBA00022630"/>
    </source>
</evidence>
<feature type="region of interest" description="Disordered" evidence="4">
    <location>
        <begin position="1"/>
        <end position="49"/>
    </location>
</feature>
<dbReference type="Pfam" id="PF13581">
    <property type="entry name" value="HATPase_c_2"/>
    <property type="match status" value="1"/>
</dbReference>
<dbReference type="PANTHER" id="PTHR47429">
    <property type="entry name" value="PROTEIN TWIN LOV 1"/>
    <property type="match status" value="1"/>
</dbReference>
<feature type="domain" description="PAC" evidence="7">
    <location>
        <begin position="127"/>
        <end position="181"/>
    </location>
</feature>
<dbReference type="CDD" id="cd00130">
    <property type="entry name" value="PAS"/>
    <property type="match status" value="1"/>
</dbReference>
<evidence type="ECO:0000256" key="2">
    <source>
        <dbReference type="ARBA" id="ARBA00022643"/>
    </source>
</evidence>
<evidence type="ECO:0000313" key="8">
    <source>
        <dbReference type="EMBL" id="GJD47973.1"/>
    </source>
</evidence>
<reference evidence="8" key="2">
    <citation type="submission" date="2021-08" db="EMBL/GenBank/DDBJ databases">
        <authorList>
            <person name="Tani A."/>
            <person name="Ola A."/>
            <person name="Ogura Y."/>
            <person name="Katsura K."/>
            <person name="Hayashi T."/>
        </authorList>
    </citation>
    <scope>NUCLEOTIDE SEQUENCE</scope>
    <source>
        <strain evidence="8">KCTC 52305</strain>
    </source>
</reference>
<feature type="domain" description="Histidine kinase" evidence="5">
    <location>
        <begin position="210"/>
        <end position="400"/>
    </location>
</feature>
<comment type="caution">
    <text evidence="8">The sequence shown here is derived from an EMBL/GenBank/DDBJ whole genome shotgun (WGS) entry which is preliminary data.</text>
</comment>
<dbReference type="SUPFAM" id="SSF55874">
    <property type="entry name" value="ATPase domain of HSP90 chaperone/DNA topoisomerase II/histidine kinase"/>
    <property type="match status" value="1"/>
</dbReference>
<dbReference type="InterPro" id="IPR036890">
    <property type="entry name" value="HATPase_C_sf"/>
</dbReference>
<dbReference type="NCBIfam" id="TIGR00229">
    <property type="entry name" value="sensory_box"/>
    <property type="match status" value="1"/>
</dbReference>
<dbReference type="InterPro" id="IPR000700">
    <property type="entry name" value="PAS-assoc_C"/>
</dbReference>
<dbReference type="InterPro" id="IPR011495">
    <property type="entry name" value="Sig_transdc_His_kin_sub2_dim/P"/>
</dbReference>
<dbReference type="InterPro" id="IPR001610">
    <property type="entry name" value="PAC"/>
</dbReference>
<dbReference type="PANTHER" id="PTHR47429:SF2">
    <property type="entry name" value="PROTEIN TWIN LOV 1"/>
    <property type="match status" value="1"/>
</dbReference>
<dbReference type="InterPro" id="IPR005467">
    <property type="entry name" value="His_kinase_dom"/>
</dbReference>
<dbReference type="InterPro" id="IPR000014">
    <property type="entry name" value="PAS"/>
</dbReference>
<dbReference type="SMART" id="SM00086">
    <property type="entry name" value="PAC"/>
    <property type="match status" value="1"/>
</dbReference>
<evidence type="ECO:0000259" key="7">
    <source>
        <dbReference type="PROSITE" id="PS50113"/>
    </source>
</evidence>
<keyword evidence="1" id="KW-0285">Flavoprotein</keyword>
<keyword evidence="3" id="KW-0157">Chromophore</keyword>
<dbReference type="Gene3D" id="3.30.565.10">
    <property type="entry name" value="Histidine kinase-like ATPase, C-terminal domain"/>
    <property type="match status" value="1"/>
</dbReference>
<dbReference type="InterPro" id="IPR035965">
    <property type="entry name" value="PAS-like_dom_sf"/>
</dbReference>
<dbReference type="Pfam" id="PF07568">
    <property type="entry name" value="HisKA_2"/>
    <property type="match status" value="1"/>
</dbReference>
<keyword evidence="2" id="KW-0288">FMN</keyword>
<reference evidence="8" key="1">
    <citation type="journal article" date="2021" name="Front. Microbiol.">
        <title>Comprehensive Comparative Genomics and Phenotyping of Methylobacterium Species.</title>
        <authorList>
            <person name="Alessa O."/>
            <person name="Ogura Y."/>
            <person name="Fujitani Y."/>
            <person name="Takami H."/>
            <person name="Hayashi T."/>
            <person name="Sahin N."/>
            <person name="Tani A."/>
        </authorList>
    </citation>
    <scope>NUCLEOTIDE SEQUENCE</scope>
    <source>
        <strain evidence="8">KCTC 52305</strain>
    </source>
</reference>
<dbReference type="PROSITE" id="PS50113">
    <property type="entry name" value="PAC"/>
    <property type="match status" value="1"/>
</dbReference>
<evidence type="ECO:0000256" key="3">
    <source>
        <dbReference type="ARBA" id="ARBA00022991"/>
    </source>
</evidence>
<dbReference type="Pfam" id="PF13426">
    <property type="entry name" value="PAS_9"/>
    <property type="match status" value="1"/>
</dbReference>
<dbReference type="SUPFAM" id="SSF55785">
    <property type="entry name" value="PYP-like sensor domain (PAS domain)"/>
    <property type="match status" value="1"/>
</dbReference>
<dbReference type="InterPro" id="IPR003594">
    <property type="entry name" value="HATPase_dom"/>
</dbReference>
<evidence type="ECO:0000256" key="4">
    <source>
        <dbReference type="SAM" id="MobiDB-lite"/>
    </source>
</evidence>
<dbReference type="Gene3D" id="3.30.450.20">
    <property type="entry name" value="PAS domain"/>
    <property type="match status" value="1"/>
</dbReference>
<dbReference type="PROSITE" id="PS50109">
    <property type="entry name" value="HIS_KIN"/>
    <property type="match status" value="1"/>
</dbReference>
<dbReference type="SMART" id="SM00387">
    <property type="entry name" value="HATPase_c"/>
    <property type="match status" value="1"/>
</dbReference>
<name>A0ABQ4QRQ9_9HYPH</name>
<feature type="domain" description="PAS" evidence="6">
    <location>
        <begin position="53"/>
        <end position="126"/>
    </location>
</feature>
<dbReference type="EMBL" id="BPQH01000002">
    <property type="protein sequence ID" value="GJD47973.1"/>
    <property type="molecule type" value="Genomic_DNA"/>
</dbReference>
<accession>A0ABQ4QRQ9</accession>
<evidence type="ECO:0000259" key="5">
    <source>
        <dbReference type="PROSITE" id="PS50109"/>
    </source>
</evidence>
<dbReference type="SMART" id="SM00091">
    <property type="entry name" value="PAS"/>
    <property type="match status" value="1"/>
</dbReference>
<organism evidence="8 9">
    <name type="scientific">Methylobacterium crusticola</name>
    <dbReference type="NCBI Taxonomy" id="1697972"/>
    <lineage>
        <taxon>Bacteria</taxon>
        <taxon>Pseudomonadati</taxon>
        <taxon>Pseudomonadota</taxon>
        <taxon>Alphaproteobacteria</taxon>
        <taxon>Hyphomicrobiales</taxon>
        <taxon>Methylobacteriaceae</taxon>
        <taxon>Methylobacterium</taxon>
    </lineage>
</organism>